<dbReference type="GO" id="GO:0006338">
    <property type="term" value="P:chromatin remodeling"/>
    <property type="evidence" value="ECO:0007669"/>
    <property type="project" value="TreeGrafter"/>
</dbReference>
<evidence type="ECO:0000256" key="1">
    <source>
        <dbReference type="ARBA" id="ARBA00004123"/>
    </source>
</evidence>
<keyword evidence="5" id="KW-0862">Zinc</keyword>
<dbReference type="Pfam" id="PF00249">
    <property type="entry name" value="Myb_DNA-binding"/>
    <property type="match status" value="1"/>
</dbReference>
<dbReference type="PANTHER" id="PTHR12374:SF20">
    <property type="entry name" value="TRANSCRIPTIONAL ADAPTER 2-ALPHA"/>
    <property type="match status" value="1"/>
</dbReference>
<evidence type="ECO:0000259" key="13">
    <source>
        <dbReference type="PROSITE" id="PS51293"/>
    </source>
</evidence>
<dbReference type="Pfam" id="PF03874">
    <property type="entry name" value="RNA_pol_Rpb4"/>
    <property type="match status" value="1"/>
</dbReference>
<dbReference type="GO" id="GO:0003682">
    <property type="term" value="F:chromatin binding"/>
    <property type="evidence" value="ECO:0007669"/>
    <property type="project" value="TreeGrafter"/>
</dbReference>
<dbReference type="InterPro" id="IPR017930">
    <property type="entry name" value="Myb_dom"/>
</dbReference>
<dbReference type="Gene3D" id="1.10.10.10">
    <property type="entry name" value="Winged helix-like DNA-binding domain superfamily/Winged helix DNA-binding domain"/>
    <property type="match status" value="1"/>
</dbReference>
<feature type="domain" description="HTH myb-type" evidence="14">
    <location>
        <begin position="91"/>
        <end position="140"/>
    </location>
</feature>
<evidence type="ECO:0000259" key="11">
    <source>
        <dbReference type="PROSITE" id="PS50090"/>
    </source>
</evidence>
<dbReference type="InterPro" id="IPR055141">
    <property type="entry name" value="TADA2A_B-like_dom"/>
</dbReference>
<organism evidence="15 16">
    <name type="scientific">Megalurothrips usitatus</name>
    <name type="common">bean blossom thrips</name>
    <dbReference type="NCBI Taxonomy" id="439358"/>
    <lineage>
        <taxon>Eukaryota</taxon>
        <taxon>Metazoa</taxon>
        <taxon>Ecdysozoa</taxon>
        <taxon>Arthropoda</taxon>
        <taxon>Hexapoda</taxon>
        <taxon>Insecta</taxon>
        <taxon>Pterygota</taxon>
        <taxon>Neoptera</taxon>
        <taxon>Paraneoptera</taxon>
        <taxon>Thysanoptera</taxon>
        <taxon>Terebrantia</taxon>
        <taxon>Thripoidea</taxon>
        <taxon>Thripidae</taxon>
        <taxon>Megalurothrips</taxon>
    </lineage>
</organism>
<dbReference type="Pfam" id="PF25299">
    <property type="entry name" value="ZZ_ADA2"/>
    <property type="match status" value="1"/>
</dbReference>
<dbReference type="SUPFAM" id="SSF57850">
    <property type="entry name" value="RING/U-box"/>
    <property type="match status" value="1"/>
</dbReference>
<feature type="domain" description="SANT" evidence="13">
    <location>
        <begin position="88"/>
        <end position="140"/>
    </location>
</feature>
<evidence type="ECO:0000256" key="5">
    <source>
        <dbReference type="ARBA" id="ARBA00022833"/>
    </source>
</evidence>
<dbReference type="AlphaFoldDB" id="A0AAV7XG08"/>
<dbReference type="InterPro" id="IPR038324">
    <property type="entry name" value="Rpb4/RPC9_sf"/>
</dbReference>
<comment type="similarity">
    <text evidence="8">Belongs to the eukaryotic RPB4 RNA polymerase subunit family.</text>
</comment>
<dbReference type="InterPro" id="IPR006590">
    <property type="entry name" value="RNA_pol_Rpb4/RPC9_core"/>
</dbReference>
<evidence type="ECO:0000256" key="6">
    <source>
        <dbReference type="ARBA" id="ARBA00023163"/>
    </source>
</evidence>
<dbReference type="GO" id="GO:0140672">
    <property type="term" value="C:ATAC complex"/>
    <property type="evidence" value="ECO:0007669"/>
    <property type="project" value="UniProtKB-ARBA"/>
</dbReference>
<sequence>MATQAVDLVDEDAADLQFPKDCTMASETDCEERSPDTCFICGMWLREPYINCVECSNTFICTQCFASGGERAQHVNYHSYSVIRNEFPLLGNWTAKEELSLLEAMMECGAGNWTDIAKKLDSRTEEDCIKHYYNFYVENSDLQLQPGEVFAPPKAEVAQQSLLTPYSRYASSFRKSEFEAPDDNGHPRKMKLNPYFKQHNQLAQRLDLSRPHFECRATQFIPGYNAARGEFTVEFDDNAELMVAELSSDTIETDDKDYELLTNMQAAIVEAYNERLRERKRRKQIIRSHGLLLLQKTIGWLQRFESSIGREIAEKLTGLMRVLNGKKFDFVMESFHVMGETWAKIKQLKELRARGIKNQRAHKIYVRLSELRSQARRDMPSVGGTPIPWVGVSSSAVPIQTSAPRKKPPPLDIMTLPGYEKLTPSERDLCSNLRLAPLSFLDFRDILVTESRRHPGSSLKLAQARVLIKIDVNKTRKLYDFLLNEEFENAETLLISEVHMLLEHRQAQNESAEEEQEFSEVFHKTLTYTERFRKFKNKETISSVRNLLMQKKLHKFELASLANLCPETPEEAKSLVPSLEGRFEDEELRQILDDIQTKRSLQY</sequence>
<dbReference type="Pfam" id="PF22941">
    <property type="entry name" value="TADA2A-like_3rd"/>
    <property type="match status" value="1"/>
</dbReference>
<dbReference type="Proteomes" id="UP001075354">
    <property type="component" value="Chromosome 11"/>
</dbReference>
<dbReference type="GO" id="GO:0000166">
    <property type="term" value="F:nucleotide binding"/>
    <property type="evidence" value="ECO:0007669"/>
    <property type="project" value="InterPro"/>
</dbReference>
<dbReference type="InterPro" id="IPR010997">
    <property type="entry name" value="HRDC-like_sf"/>
</dbReference>
<keyword evidence="3" id="KW-0479">Metal-binding</keyword>
<keyword evidence="7" id="KW-0539">Nucleus</keyword>
<feature type="domain" description="Myb-like" evidence="11">
    <location>
        <begin position="91"/>
        <end position="136"/>
    </location>
</feature>
<dbReference type="PANTHER" id="PTHR12374">
    <property type="entry name" value="TRANSCRIPTIONAL ADAPTOR 2 ADA2 -RELATED"/>
    <property type="match status" value="1"/>
</dbReference>
<comment type="caution">
    <text evidence="15">The sequence shown here is derived from an EMBL/GenBank/DDBJ whole genome shotgun (WGS) entry which is preliminary data.</text>
</comment>
<gene>
    <name evidence="15" type="ORF">ONE63_001699</name>
</gene>
<dbReference type="SMART" id="SM00657">
    <property type="entry name" value="RPOL4c"/>
    <property type="match status" value="1"/>
</dbReference>
<dbReference type="InterPro" id="IPR001005">
    <property type="entry name" value="SANT/Myb"/>
</dbReference>
<evidence type="ECO:0000259" key="12">
    <source>
        <dbReference type="PROSITE" id="PS50934"/>
    </source>
</evidence>
<evidence type="ECO:0000256" key="9">
    <source>
        <dbReference type="ARBA" id="ARBA00072215"/>
    </source>
</evidence>
<dbReference type="InterPro" id="IPR036388">
    <property type="entry name" value="WH-like_DNA-bd_sf"/>
</dbReference>
<dbReference type="InterPro" id="IPR009057">
    <property type="entry name" value="Homeodomain-like_sf"/>
</dbReference>
<accession>A0AAV7XG08</accession>
<evidence type="ECO:0000259" key="14">
    <source>
        <dbReference type="PROSITE" id="PS51294"/>
    </source>
</evidence>
<evidence type="ECO:0000256" key="4">
    <source>
        <dbReference type="ARBA" id="ARBA00022771"/>
    </source>
</evidence>
<dbReference type="CDD" id="cd00167">
    <property type="entry name" value="SANT"/>
    <property type="match status" value="1"/>
</dbReference>
<dbReference type="SMART" id="SM00717">
    <property type="entry name" value="SANT"/>
    <property type="match status" value="1"/>
</dbReference>
<dbReference type="Pfam" id="PF04433">
    <property type="entry name" value="SWIRM"/>
    <property type="match status" value="1"/>
</dbReference>
<keyword evidence="16" id="KW-1185">Reference proteome</keyword>
<comment type="subcellular location">
    <subcellularLocation>
        <location evidence="1">Nucleus</location>
    </subcellularLocation>
</comment>
<dbReference type="InterPro" id="IPR000433">
    <property type="entry name" value="Znf_ZZ"/>
</dbReference>
<dbReference type="GO" id="GO:0005654">
    <property type="term" value="C:nucleoplasm"/>
    <property type="evidence" value="ECO:0007669"/>
    <property type="project" value="UniProtKB-ARBA"/>
</dbReference>
<keyword evidence="4" id="KW-0863">Zinc-finger</keyword>
<dbReference type="GO" id="GO:0006352">
    <property type="term" value="P:DNA-templated transcription initiation"/>
    <property type="evidence" value="ECO:0007669"/>
    <property type="project" value="InterPro"/>
</dbReference>
<dbReference type="PROSITE" id="PS50934">
    <property type="entry name" value="SWIRM"/>
    <property type="match status" value="1"/>
</dbReference>
<dbReference type="InterPro" id="IPR017884">
    <property type="entry name" value="SANT_dom"/>
</dbReference>
<evidence type="ECO:0000256" key="7">
    <source>
        <dbReference type="ARBA" id="ARBA00023242"/>
    </source>
</evidence>
<protein>
    <recommendedName>
        <fullName evidence="9">DNA-directed RNA polymerase II subunit RPB4</fullName>
    </recommendedName>
    <alternativeName>
        <fullName evidence="10">DNA-directed RNA polymerase II subunit rpb4</fullName>
    </alternativeName>
</protein>
<dbReference type="InterPro" id="IPR005574">
    <property type="entry name" value="Rpb4/RPC9"/>
</dbReference>
<dbReference type="Gene3D" id="1.10.10.60">
    <property type="entry name" value="Homeodomain-like"/>
    <property type="match status" value="1"/>
</dbReference>
<dbReference type="GO" id="GO:0003713">
    <property type="term" value="F:transcription coactivator activity"/>
    <property type="evidence" value="ECO:0007669"/>
    <property type="project" value="TreeGrafter"/>
</dbReference>
<dbReference type="InterPro" id="IPR007526">
    <property type="entry name" value="SWIRM"/>
</dbReference>
<dbReference type="SUPFAM" id="SSF46689">
    <property type="entry name" value="Homeodomain-like"/>
    <property type="match status" value="2"/>
</dbReference>
<name>A0AAV7XG08_9NEOP</name>
<dbReference type="PROSITE" id="PS51294">
    <property type="entry name" value="HTH_MYB"/>
    <property type="match status" value="1"/>
</dbReference>
<evidence type="ECO:0000313" key="16">
    <source>
        <dbReference type="Proteomes" id="UP001075354"/>
    </source>
</evidence>
<dbReference type="PROSITE" id="PS50090">
    <property type="entry name" value="MYB_LIKE"/>
    <property type="match status" value="1"/>
</dbReference>
<dbReference type="GO" id="GO:0008270">
    <property type="term" value="F:zinc ion binding"/>
    <property type="evidence" value="ECO:0007669"/>
    <property type="project" value="UniProtKB-KW"/>
</dbReference>
<evidence type="ECO:0000256" key="8">
    <source>
        <dbReference type="ARBA" id="ARBA00025724"/>
    </source>
</evidence>
<keyword evidence="2" id="KW-0240">DNA-directed RNA polymerase</keyword>
<dbReference type="SUPFAM" id="SSF47819">
    <property type="entry name" value="HRDC-like"/>
    <property type="match status" value="1"/>
</dbReference>
<dbReference type="GO" id="GO:0000428">
    <property type="term" value="C:DNA-directed RNA polymerase complex"/>
    <property type="evidence" value="ECO:0007669"/>
    <property type="project" value="UniProtKB-KW"/>
</dbReference>
<feature type="domain" description="SWIRM" evidence="12">
    <location>
        <begin position="402"/>
        <end position="499"/>
    </location>
</feature>
<dbReference type="GO" id="GO:0006357">
    <property type="term" value="P:regulation of transcription by RNA polymerase II"/>
    <property type="evidence" value="ECO:0007669"/>
    <property type="project" value="TreeGrafter"/>
</dbReference>
<evidence type="ECO:0000256" key="10">
    <source>
        <dbReference type="ARBA" id="ARBA00073914"/>
    </source>
</evidence>
<evidence type="ECO:0000313" key="15">
    <source>
        <dbReference type="EMBL" id="KAJ1522509.1"/>
    </source>
</evidence>
<dbReference type="FunFam" id="1.20.1250.40:FF:000001">
    <property type="entry name" value="DNA-directed RNA polymerase II subunit RPB4"/>
    <property type="match status" value="1"/>
</dbReference>
<proteinExistence type="inferred from homology"/>
<dbReference type="EMBL" id="JAPTSV010000011">
    <property type="protein sequence ID" value="KAJ1522509.1"/>
    <property type="molecule type" value="Genomic_DNA"/>
</dbReference>
<evidence type="ECO:0000256" key="3">
    <source>
        <dbReference type="ARBA" id="ARBA00022723"/>
    </source>
</evidence>
<keyword evidence="6" id="KW-0804">Transcription</keyword>
<dbReference type="PROSITE" id="PS51293">
    <property type="entry name" value="SANT"/>
    <property type="match status" value="1"/>
</dbReference>
<reference evidence="15" key="1">
    <citation type="submission" date="2022-12" db="EMBL/GenBank/DDBJ databases">
        <title>Chromosome-level genome assembly of the bean flower thrips Megalurothrips usitatus.</title>
        <authorList>
            <person name="Ma L."/>
            <person name="Liu Q."/>
            <person name="Li H."/>
            <person name="Cai W."/>
        </authorList>
    </citation>
    <scope>NUCLEOTIDE SEQUENCE</scope>
    <source>
        <strain evidence="15">Cailab_2022a</strain>
    </source>
</reference>
<evidence type="ECO:0000256" key="2">
    <source>
        <dbReference type="ARBA" id="ARBA00022478"/>
    </source>
</evidence>
<dbReference type="FunFam" id="1.10.10.10:FF:000087">
    <property type="entry name" value="Transcriptional adapter 2"/>
    <property type="match status" value="1"/>
</dbReference>
<dbReference type="Gene3D" id="1.20.1250.40">
    <property type="match status" value="1"/>
</dbReference>